<dbReference type="InterPro" id="IPR045321">
    <property type="entry name" value="Cts1-like"/>
</dbReference>
<feature type="chain" id="PRO_5040780950" description="chitinase" evidence="10">
    <location>
        <begin position="20"/>
        <end position="493"/>
    </location>
</feature>
<evidence type="ECO:0000256" key="2">
    <source>
        <dbReference type="ARBA" id="ARBA00012729"/>
    </source>
</evidence>
<comment type="catalytic activity">
    <reaction evidence="1">
        <text>Random endo-hydrolysis of N-acetyl-beta-D-glucosaminide (1-&gt;4)-beta-linkages in chitin and chitodextrins.</text>
        <dbReference type="EC" id="3.2.1.14"/>
    </reaction>
</comment>
<dbReference type="PROSITE" id="PS01095">
    <property type="entry name" value="GH18_1"/>
    <property type="match status" value="1"/>
</dbReference>
<evidence type="ECO:0000256" key="1">
    <source>
        <dbReference type="ARBA" id="ARBA00000822"/>
    </source>
</evidence>
<gene>
    <name evidence="12" type="primary">CHT2_3</name>
    <name evidence="12" type="ORF">H4R34_001378</name>
</gene>
<dbReference type="PANTHER" id="PTHR45708">
    <property type="entry name" value="ENDOCHITINASE"/>
    <property type="match status" value="1"/>
</dbReference>
<keyword evidence="10" id="KW-0732">Signal</keyword>
<keyword evidence="4" id="KW-0146">Chitin degradation</keyword>
<dbReference type="InterPro" id="IPR001579">
    <property type="entry name" value="Glyco_hydro_18_chit_AS"/>
</dbReference>
<dbReference type="GO" id="GO:0008843">
    <property type="term" value="F:endochitinase activity"/>
    <property type="evidence" value="ECO:0007669"/>
    <property type="project" value="UniProtKB-EC"/>
</dbReference>
<evidence type="ECO:0000256" key="10">
    <source>
        <dbReference type="SAM" id="SignalP"/>
    </source>
</evidence>
<reference evidence="12" key="1">
    <citation type="submission" date="2022-07" db="EMBL/GenBank/DDBJ databases">
        <title>Phylogenomic reconstructions and comparative analyses of Kickxellomycotina fungi.</title>
        <authorList>
            <person name="Reynolds N.K."/>
            <person name="Stajich J.E."/>
            <person name="Barry K."/>
            <person name="Grigoriev I.V."/>
            <person name="Crous P."/>
            <person name="Smith M.E."/>
        </authorList>
    </citation>
    <scope>NUCLEOTIDE SEQUENCE</scope>
    <source>
        <strain evidence="12">RSA 567</strain>
    </source>
</reference>
<protein>
    <recommendedName>
        <fullName evidence="2">chitinase</fullName>
        <ecNumber evidence="2">3.2.1.14</ecNumber>
    </recommendedName>
</protein>
<dbReference type="Pfam" id="PF00704">
    <property type="entry name" value="Glyco_hydro_18"/>
    <property type="match status" value="1"/>
</dbReference>
<dbReference type="InterPro" id="IPR017853">
    <property type="entry name" value="GH"/>
</dbReference>
<evidence type="ECO:0000256" key="3">
    <source>
        <dbReference type="ARBA" id="ARBA00022801"/>
    </source>
</evidence>
<comment type="similarity">
    <text evidence="9">Belongs to the glycosyl hydrolase 18 family.</text>
</comment>
<keyword evidence="13" id="KW-1185">Reference proteome</keyword>
<dbReference type="AlphaFoldDB" id="A0A9W8BA23"/>
<evidence type="ECO:0000256" key="5">
    <source>
        <dbReference type="ARBA" id="ARBA00023277"/>
    </source>
</evidence>
<feature type="domain" description="GH18" evidence="11">
    <location>
        <begin position="26"/>
        <end position="320"/>
    </location>
</feature>
<evidence type="ECO:0000256" key="7">
    <source>
        <dbReference type="ARBA" id="ARBA00023326"/>
    </source>
</evidence>
<organism evidence="12 13">
    <name type="scientific">Dimargaris verticillata</name>
    <dbReference type="NCBI Taxonomy" id="2761393"/>
    <lineage>
        <taxon>Eukaryota</taxon>
        <taxon>Fungi</taxon>
        <taxon>Fungi incertae sedis</taxon>
        <taxon>Zoopagomycota</taxon>
        <taxon>Kickxellomycotina</taxon>
        <taxon>Dimargaritomycetes</taxon>
        <taxon>Dimargaritales</taxon>
        <taxon>Dimargaritaceae</taxon>
        <taxon>Dimargaris</taxon>
    </lineage>
</organism>
<dbReference type="GO" id="GO:0000272">
    <property type="term" value="P:polysaccharide catabolic process"/>
    <property type="evidence" value="ECO:0007669"/>
    <property type="project" value="UniProtKB-KW"/>
</dbReference>
<evidence type="ECO:0000256" key="4">
    <source>
        <dbReference type="ARBA" id="ARBA00023024"/>
    </source>
</evidence>
<keyword evidence="5" id="KW-0119">Carbohydrate metabolism</keyword>
<dbReference type="CDD" id="cd02877">
    <property type="entry name" value="GH18_hevamine_XipI_class_III"/>
    <property type="match status" value="1"/>
</dbReference>
<dbReference type="EC" id="3.2.1.14" evidence="2"/>
<keyword evidence="3 8" id="KW-0378">Hydrolase</keyword>
<dbReference type="GO" id="GO:0006032">
    <property type="term" value="P:chitin catabolic process"/>
    <property type="evidence" value="ECO:0007669"/>
    <property type="project" value="UniProtKB-KW"/>
</dbReference>
<dbReference type="InterPro" id="IPR001223">
    <property type="entry name" value="Glyco_hydro18_cat"/>
</dbReference>
<name>A0A9W8BA23_9FUNG</name>
<evidence type="ECO:0000259" key="11">
    <source>
        <dbReference type="PROSITE" id="PS51910"/>
    </source>
</evidence>
<dbReference type="InterPro" id="IPR050542">
    <property type="entry name" value="Glycosyl_Hydrlase18_Chitinase"/>
</dbReference>
<dbReference type="GO" id="GO:0005576">
    <property type="term" value="C:extracellular region"/>
    <property type="evidence" value="ECO:0007669"/>
    <property type="project" value="TreeGrafter"/>
</dbReference>
<evidence type="ECO:0000256" key="6">
    <source>
        <dbReference type="ARBA" id="ARBA00023295"/>
    </source>
</evidence>
<keyword evidence="6 8" id="KW-0326">Glycosidase</keyword>
<feature type="signal peptide" evidence="10">
    <location>
        <begin position="1"/>
        <end position="19"/>
    </location>
</feature>
<evidence type="ECO:0000313" key="13">
    <source>
        <dbReference type="Proteomes" id="UP001151582"/>
    </source>
</evidence>
<dbReference type="Proteomes" id="UP001151582">
    <property type="component" value="Unassembled WGS sequence"/>
</dbReference>
<dbReference type="PANTHER" id="PTHR45708:SF49">
    <property type="entry name" value="ENDOCHITINASE"/>
    <property type="match status" value="1"/>
</dbReference>
<comment type="caution">
    <text evidence="12">The sequence shown here is derived from an EMBL/GenBank/DDBJ whole genome shotgun (WGS) entry which is preliminary data.</text>
</comment>
<proteinExistence type="inferred from homology"/>
<sequence length="493" mass="54370">MVWLSSLLGLFVLLPLLQAFNVASNSNVVVYWGQNSNGAVNQGSRDQWEKPLAYYCKNMGPDVVILSFLISFNPMLLNFAYHCESTFPGSSLLSCPEIAQDIKVCQQMGKVVLLSLGGASGAYGFRSEEDGAAFADTLWDTFFKGRRRTNARPFGDAVLDGIDLDIEGGGSVGYTSMVKRLRELYATDRSKKYYVAAAPQCPFPDAYLQPVLNNAWFDMVFVQFYNNYCGVHRYPEAFNYGQWDQWAKAHALNKDVRLFIGVPGAPAAAQTGYVSPQRLASIVQSVRRTSSHFGGVMVWEASMAWANGFVQSLKSQLNRRALTNNPSWLQLRGANATAIVQGQPLPPLQVLDPPQLPLGDLFFAVEHLPSASMATVGLADLYEPRGPLDARVQFYQQHLDSGGFQMVVRVSSNMPTVPIHANWTMAFQLPSSVSVNSTSLPQWAYQASNLTIHGSPAQDPQQHMSLLFSVWGQGHASTDDMVHTIIRSMALVY</sequence>
<dbReference type="OrthoDB" id="6020543at2759"/>
<dbReference type="PROSITE" id="PS51910">
    <property type="entry name" value="GH18_2"/>
    <property type="match status" value="1"/>
</dbReference>
<evidence type="ECO:0000256" key="8">
    <source>
        <dbReference type="RuleBase" id="RU000489"/>
    </source>
</evidence>
<evidence type="ECO:0000256" key="9">
    <source>
        <dbReference type="RuleBase" id="RU004453"/>
    </source>
</evidence>
<accession>A0A9W8BA23</accession>
<keyword evidence="7" id="KW-0624">Polysaccharide degradation</keyword>
<dbReference type="EMBL" id="JANBQB010000063">
    <property type="protein sequence ID" value="KAJ1983256.1"/>
    <property type="molecule type" value="Genomic_DNA"/>
</dbReference>
<evidence type="ECO:0000313" key="12">
    <source>
        <dbReference type="EMBL" id="KAJ1983256.1"/>
    </source>
</evidence>
<dbReference type="SUPFAM" id="SSF51445">
    <property type="entry name" value="(Trans)glycosidases"/>
    <property type="match status" value="1"/>
</dbReference>
<dbReference type="Gene3D" id="3.20.20.80">
    <property type="entry name" value="Glycosidases"/>
    <property type="match status" value="1"/>
</dbReference>